<dbReference type="InterPro" id="IPR050557">
    <property type="entry name" value="RTX_toxin/Mannuronan_C5-epim"/>
</dbReference>
<evidence type="ECO:0000256" key="3">
    <source>
        <dbReference type="SAM" id="MobiDB-lite"/>
    </source>
</evidence>
<evidence type="ECO:0000313" key="4">
    <source>
        <dbReference type="EMBL" id="SDS99953.1"/>
    </source>
</evidence>
<accession>A0A1H1WS29</accession>
<dbReference type="PANTHER" id="PTHR38340">
    <property type="entry name" value="S-LAYER PROTEIN"/>
    <property type="match status" value="1"/>
</dbReference>
<feature type="region of interest" description="Disordered" evidence="3">
    <location>
        <begin position="428"/>
        <end position="449"/>
    </location>
</feature>
<dbReference type="Pfam" id="PF00353">
    <property type="entry name" value="HemolysinCabind"/>
    <property type="match status" value="4"/>
</dbReference>
<evidence type="ECO:0000313" key="5">
    <source>
        <dbReference type="Proteomes" id="UP000199103"/>
    </source>
</evidence>
<feature type="compositionally biased region" description="Basic and acidic residues" evidence="3">
    <location>
        <begin position="428"/>
        <end position="444"/>
    </location>
</feature>
<dbReference type="PROSITE" id="PS00330">
    <property type="entry name" value="HEMOLYSIN_CALCIUM"/>
    <property type="match status" value="1"/>
</dbReference>
<dbReference type="EMBL" id="LT629772">
    <property type="protein sequence ID" value="SDS99953.1"/>
    <property type="molecule type" value="Genomic_DNA"/>
</dbReference>
<dbReference type="GO" id="GO:0005576">
    <property type="term" value="C:extracellular region"/>
    <property type="evidence" value="ECO:0007669"/>
    <property type="project" value="UniProtKB-SubCell"/>
</dbReference>
<evidence type="ECO:0000256" key="1">
    <source>
        <dbReference type="ARBA" id="ARBA00004613"/>
    </source>
</evidence>
<dbReference type="InterPro" id="IPR011049">
    <property type="entry name" value="Serralysin-like_metalloprot_C"/>
</dbReference>
<dbReference type="SUPFAM" id="SSF51120">
    <property type="entry name" value="beta-Roll"/>
    <property type="match status" value="2"/>
</dbReference>
<dbReference type="STRING" id="630515.SAMN04489812_3781"/>
<dbReference type="GO" id="GO:0005509">
    <property type="term" value="F:calcium ion binding"/>
    <property type="evidence" value="ECO:0007669"/>
    <property type="project" value="InterPro"/>
</dbReference>
<dbReference type="Gene3D" id="2.150.10.10">
    <property type="entry name" value="Serralysin-like metalloprotease, C-terminal"/>
    <property type="match status" value="2"/>
</dbReference>
<comment type="subcellular location">
    <subcellularLocation>
        <location evidence="1">Secreted</location>
    </subcellularLocation>
</comment>
<organism evidence="4 5">
    <name type="scientific">Microlunatus soli</name>
    <dbReference type="NCBI Taxonomy" id="630515"/>
    <lineage>
        <taxon>Bacteria</taxon>
        <taxon>Bacillati</taxon>
        <taxon>Actinomycetota</taxon>
        <taxon>Actinomycetes</taxon>
        <taxon>Propionibacteriales</taxon>
        <taxon>Propionibacteriaceae</taxon>
        <taxon>Microlunatus</taxon>
    </lineage>
</organism>
<dbReference type="PRINTS" id="PR00313">
    <property type="entry name" value="CABNDNGRPT"/>
</dbReference>
<protein>
    <recommendedName>
        <fullName evidence="6">Hemolysin-type calcium-binding repeat-containing protein</fullName>
    </recommendedName>
</protein>
<sequence>MRRRPGSSVGSALVVGLLITVPYTAITIAPAQAAATCNGQTVTQTVTRDAGSTGTDYGTDGDDVVLLNGTGEHDYDAKGGDDTICADVQDYSWIRGGDGDDWISARNAGSIVNMLGEAGDDVLKGSDSQLHGLGDYLVGGAGSDRITGGDGPDRIHGTISDTSDKVWAGPGDDTVHVPIAAAADFDLNGESGHDTLDLRAVDGATPRLDLTSKTITDGSGSFSGFQHYEVSGRLDVDGSEKPDHLTLVCTEEPSTINGNGGDDRIDVLKYGEGGDPTLDDQCGGHVINAGNGDDLVRLLAAASDVKVTLGPGADTATIYSGRRTTVAGGAGDDLFKVRSKIDGVPEAERAVPIDTTLTGGADDDTLSWDCESRANVADRRLACVGNPAKAGFGGMQIYRASRHDDVFRGGENRDTFYGGAGDDIMYGERGRDRLIGGSDTDRADGGPADDYCEAESKVRC</sequence>
<dbReference type="InterPro" id="IPR001343">
    <property type="entry name" value="Hemolysn_Ca-bd"/>
</dbReference>
<gene>
    <name evidence="4" type="ORF">SAMN04489812_3781</name>
</gene>
<dbReference type="AlphaFoldDB" id="A0A1H1WS29"/>
<name>A0A1H1WS29_9ACTN</name>
<reference evidence="4 5" key="1">
    <citation type="submission" date="2016-10" db="EMBL/GenBank/DDBJ databases">
        <authorList>
            <person name="de Groot N.N."/>
        </authorList>
    </citation>
    <scope>NUCLEOTIDE SEQUENCE [LARGE SCALE GENOMIC DNA]</scope>
    <source>
        <strain evidence="4 5">DSM 21800</strain>
    </source>
</reference>
<evidence type="ECO:0008006" key="6">
    <source>
        <dbReference type="Google" id="ProtNLM"/>
    </source>
</evidence>
<keyword evidence="2" id="KW-0964">Secreted</keyword>
<keyword evidence="5" id="KW-1185">Reference proteome</keyword>
<dbReference type="Proteomes" id="UP000199103">
    <property type="component" value="Chromosome I"/>
</dbReference>
<dbReference type="PANTHER" id="PTHR38340:SF1">
    <property type="entry name" value="S-LAYER PROTEIN"/>
    <property type="match status" value="1"/>
</dbReference>
<dbReference type="InterPro" id="IPR018511">
    <property type="entry name" value="Hemolysin-typ_Ca-bd_CS"/>
</dbReference>
<evidence type="ECO:0000256" key="2">
    <source>
        <dbReference type="ARBA" id="ARBA00022525"/>
    </source>
</evidence>
<proteinExistence type="predicted"/>